<keyword evidence="3" id="KW-1185">Reference proteome</keyword>
<sequence>NSTESALVGWSSGSNVRGTLDIVWGCVSTLFVCVWTVLHLDVPNVRFSKWKVFERKLAYMAATSFTPEYITATALRDYTSAKNSVNAMKTIGIEHWEMIHAHYADMGGIRVVSENRQPFFPTANDMYILVKMKAMESPHISRFEIEDKTKADHLAKAIACFSAVWLTTQVVGRAVVHLPIAAMELVTVAFVACTLVSYGLWWHKPLDVNFPTTVHTGEISEDVWSHFESIRDEQDKPSWLNKYLSERLGEELGRKISRHFYCFTVWADIVDSARSIYLPLCLVGVFFGAMHCIAWNFSFPSPREQLLWRIFSVTAAGVPGAFYFTGIYCTAFHDTHVPDTIYFPVFVIYFVARMYLWVEVFASLKRVPSGVYVSVAWTNYLPHF</sequence>
<feature type="transmembrane region" description="Helical" evidence="1">
    <location>
        <begin position="180"/>
        <end position="201"/>
    </location>
</feature>
<evidence type="ECO:0000313" key="2">
    <source>
        <dbReference type="EMBL" id="OCL06337.1"/>
    </source>
</evidence>
<keyword evidence="1" id="KW-1133">Transmembrane helix</keyword>
<proteinExistence type="predicted"/>
<dbReference type="PANTHER" id="PTHR35043">
    <property type="entry name" value="TRANSCRIPTION FACTOR DOMAIN-CONTAINING PROTEIN"/>
    <property type="match status" value="1"/>
</dbReference>
<evidence type="ECO:0000256" key="1">
    <source>
        <dbReference type="SAM" id="Phobius"/>
    </source>
</evidence>
<feature type="transmembrane region" description="Helical" evidence="1">
    <location>
        <begin position="22"/>
        <end position="42"/>
    </location>
</feature>
<keyword evidence="1" id="KW-0472">Membrane</keyword>
<keyword evidence="1" id="KW-0812">Transmembrane</keyword>
<dbReference type="Proteomes" id="UP000250140">
    <property type="component" value="Unassembled WGS sequence"/>
</dbReference>
<feature type="non-terminal residue" evidence="2">
    <location>
        <position position="384"/>
    </location>
</feature>
<reference evidence="2 3" key="1">
    <citation type="journal article" date="2016" name="Nat. Commun.">
        <title>Ectomycorrhizal ecology is imprinted in the genome of the dominant symbiotic fungus Cenococcum geophilum.</title>
        <authorList>
            <consortium name="DOE Joint Genome Institute"/>
            <person name="Peter M."/>
            <person name="Kohler A."/>
            <person name="Ohm R.A."/>
            <person name="Kuo A."/>
            <person name="Krutzmann J."/>
            <person name="Morin E."/>
            <person name="Arend M."/>
            <person name="Barry K.W."/>
            <person name="Binder M."/>
            <person name="Choi C."/>
            <person name="Clum A."/>
            <person name="Copeland A."/>
            <person name="Grisel N."/>
            <person name="Haridas S."/>
            <person name="Kipfer T."/>
            <person name="LaButti K."/>
            <person name="Lindquist E."/>
            <person name="Lipzen A."/>
            <person name="Maire R."/>
            <person name="Meier B."/>
            <person name="Mihaltcheva S."/>
            <person name="Molinier V."/>
            <person name="Murat C."/>
            <person name="Poggeler S."/>
            <person name="Quandt C.A."/>
            <person name="Sperisen C."/>
            <person name="Tritt A."/>
            <person name="Tisserant E."/>
            <person name="Crous P.W."/>
            <person name="Henrissat B."/>
            <person name="Nehls U."/>
            <person name="Egli S."/>
            <person name="Spatafora J.W."/>
            <person name="Grigoriev I.V."/>
            <person name="Martin F.M."/>
        </authorList>
    </citation>
    <scope>NUCLEOTIDE SEQUENCE [LARGE SCALE GENOMIC DNA]</scope>
    <source>
        <strain evidence="2 3">CBS 207.34</strain>
    </source>
</reference>
<feature type="transmembrane region" description="Helical" evidence="1">
    <location>
        <begin position="340"/>
        <end position="358"/>
    </location>
</feature>
<evidence type="ECO:0000313" key="3">
    <source>
        <dbReference type="Proteomes" id="UP000250140"/>
    </source>
</evidence>
<dbReference type="PANTHER" id="PTHR35043:SF8">
    <property type="entry name" value="DUF4220 DOMAIN-CONTAINING PROTEIN"/>
    <property type="match status" value="1"/>
</dbReference>
<organism evidence="2 3">
    <name type="scientific">Glonium stellatum</name>
    <dbReference type="NCBI Taxonomy" id="574774"/>
    <lineage>
        <taxon>Eukaryota</taxon>
        <taxon>Fungi</taxon>
        <taxon>Dikarya</taxon>
        <taxon>Ascomycota</taxon>
        <taxon>Pezizomycotina</taxon>
        <taxon>Dothideomycetes</taxon>
        <taxon>Pleosporomycetidae</taxon>
        <taxon>Gloniales</taxon>
        <taxon>Gloniaceae</taxon>
        <taxon>Glonium</taxon>
    </lineage>
</organism>
<feature type="non-terminal residue" evidence="2">
    <location>
        <position position="1"/>
    </location>
</feature>
<dbReference type="EMBL" id="KV750085">
    <property type="protein sequence ID" value="OCL06337.1"/>
    <property type="molecule type" value="Genomic_DNA"/>
</dbReference>
<gene>
    <name evidence="2" type="ORF">AOQ84DRAFT_273507</name>
</gene>
<accession>A0A8E2EWR1</accession>
<dbReference type="AlphaFoldDB" id="A0A8E2EWR1"/>
<feature type="transmembrane region" description="Helical" evidence="1">
    <location>
        <begin position="276"/>
        <end position="294"/>
    </location>
</feature>
<name>A0A8E2EWR1_9PEZI</name>
<feature type="transmembrane region" description="Helical" evidence="1">
    <location>
        <begin position="306"/>
        <end position="328"/>
    </location>
</feature>
<protein>
    <submittedName>
        <fullName evidence="2">Uncharacterized protein</fullName>
    </submittedName>
</protein>
<dbReference type="OrthoDB" id="9451547at2759"/>